<evidence type="ECO:0000256" key="3">
    <source>
        <dbReference type="ARBA" id="ARBA00022801"/>
    </source>
</evidence>
<dbReference type="InterPro" id="IPR052176">
    <property type="entry name" value="Glycosyl_Hydrlase_43_Enz"/>
</dbReference>
<evidence type="ECO:0000313" key="9">
    <source>
        <dbReference type="Proteomes" id="UP000198935"/>
    </source>
</evidence>
<evidence type="ECO:0000256" key="1">
    <source>
        <dbReference type="ARBA" id="ARBA00009865"/>
    </source>
</evidence>
<name>A0A1H3U6X3_9BACI</name>
<dbReference type="GO" id="GO:0045493">
    <property type="term" value="P:xylan catabolic process"/>
    <property type="evidence" value="ECO:0007669"/>
    <property type="project" value="UniProtKB-KW"/>
</dbReference>
<keyword evidence="3 7" id="KW-0378">Hydrolase</keyword>
<evidence type="ECO:0000313" key="8">
    <source>
        <dbReference type="EMBL" id="SDZ57545.1"/>
    </source>
</evidence>
<dbReference type="EMBL" id="FNPI01000018">
    <property type="protein sequence ID" value="SDZ57545.1"/>
    <property type="molecule type" value="Genomic_DNA"/>
</dbReference>
<evidence type="ECO:0000256" key="7">
    <source>
        <dbReference type="RuleBase" id="RU361187"/>
    </source>
</evidence>
<keyword evidence="5 7" id="KW-0326">Glycosidase</keyword>
<feature type="site" description="Important for catalytic activity, responsible for pKa modulation of the active site Glu and correct orientation of both the proton donor and substrate" evidence="6">
    <location>
        <position position="140"/>
    </location>
</feature>
<keyword evidence="2" id="KW-0624">Polysaccharide degradation</keyword>
<keyword evidence="4" id="KW-0119">Carbohydrate metabolism</keyword>
<dbReference type="PANTHER" id="PTHR43772">
    <property type="entry name" value="ENDO-1,4-BETA-XYLANASE"/>
    <property type="match status" value="1"/>
</dbReference>
<protein>
    <submittedName>
        <fullName evidence="8">Glycosyl hydrolases family 43</fullName>
    </submittedName>
</protein>
<gene>
    <name evidence="8" type="ORF">SAMN05421736_11881</name>
</gene>
<dbReference type="Pfam" id="PF04616">
    <property type="entry name" value="Glyco_hydro_43"/>
    <property type="match status" value="1"/>
</dbReference>
<dbReference type="OrthoDB" id="9801455at2"/>
<keyword evidence="2" id="KW-0858">Xylan degradation</keyword>
<comment type="similarity">
    <text evidence="1 7">Belongs to the glycosyl hydrolase 43 family.</text>
</comment>
<reference evidence="9" key="1">
    <citation type="submission" date="2016-10" db="EMBL/GenBank/DDBJ databases">
        <authorList>
            <person name="Varghese N."/>
            <person name="Submissions S."/>
        </authorList>
    </citation>
    <scope>NUCLEOTIDE SEQUENCE [LARGE SCALE GENOMIC DNA]</scope>
    <source>
        <strain evidence="9">SP</strain>
    </source>
</reference>
<evidence type="ECO:0000256" key="2">
    <source>
        <dbReference type="ARBA" id="ARBA00022651"/>
    </source>
</evidence>
<dbReference type="GO" id="GO:0004553">
    <property type="term" value="F:hydrolase activity, hydrolyzing O-glycosyl compounds"/>
    <property type="evidence" value="ECO:0007669"/>
    <property type="project" value="InterPro"/>
</dbReference>
<dbReference type="STRING" id="1503961.SAMN05421736_11881"/>
<dbReference type="Gene3D" id="2.115.10.20">
    <property type="entry name" value="Glycosyl hydrolase domain, family 43"/>
    <property type="match status" value="1"/>
</dbReference>
<keyword evidence="9" id="KW-1185">Reference proteome</keyword>
<accession>A0A1H3U6X3</accession>
<dbReference type="InterPro" id="IPR023296">
    <property type="entry name" value="Glyco_hydro_beta-prop_sf"/>
</dbReference>
<dbReference type="CDD" id="cd18620">
    <property type="entry name" value="GH43_XylA-like"/>
    <property type="match status" value="1"/>
</dbReference>
<evidence type="ECO:0000256" key="4">
    <source>
        <dbReference type="ARBA" id="ARBA00023277"/>
    </source>
</evidence>
<sequence>MMQIFNPFLPLHDYIADGEPHVFEDRLYIFGSHDQEGGKDFCLLDYVAYSAPTNDLSDWRYEGIIYTKRNDPDATSKRNNLYAPDVVKGNDGKYYLYYCLEGFEGPISVAVCDTPAGRYKYYGYVRNPDGSKYTRKIPFDPAVINDEGTIRLYYGWSLSSTKPKNAFQEYALQKTAEILFKKSKEEIKTEPGGIMGAYTVVLADDMLTVTTTPIEIIPNNIKSQGTGFEGHAFYEGSSIRKIKDTYYFIYSSIRNHELCYATSKHPDKDFVYRGTIISNGDVGFHGRSEKERLNLTATNHGSIECVNGQWYVFYHRNTHGGRCSRQACAEPIEIAEDGSIRQVEVTSCGLNGKPLISEGIFPAIIACNLTNGKMPHLMINRTVKRIPQISHTGEERYIANIKNGTMIGYKFFNLKQKGTVSISVRGNARGVMKISKEMDNQTIAQMEVTPSSQFKWITAHYNTTPGKSALYFQFCGKGKLSMLNVELQ</sequence>
<dbReference type="PANTHER" id="PTHR43772:SF2">
    <property type="entry name" value="PUTATIVE (AFU_ORTHOLOGUE AFUA_2G04480)-RELATED"/>
    <property type="match status" value="1"/>
</dbReference>
<dbReference type="Proteomes" id="UP000198935">
    <property type="component" value="Unassembled WGS sequence"/>
</dbReference>
<dbReference type="InterPro" id="IPR006710">
    <property type="entry name" value="Glyco_hydro_43"/>
</dbReference>
<dbReference type="AlphaFoldDB" id="A0A1H3U6X3"/>
<evidence type="ECO:0000256" key="5">
    <source>
        <dbReference type="ARBA" id="ARBA00023295"/>
    </source>
</evidence>
<proteinExistence type="inferred from homology"/>
<evidence type="ECO:0000256" key="6">
    <source>
        <dbReference type="PIRSR" id="PIRSR606710-2"/>
    </source>
</evidence>
<dbReference type="Gene3D" id="2.60.120.260">
    <property type="entry name" value="Galactose-binding domain-like"/>
    <property type="match status" value="1"/>
</dbReference>
<dbReference type="SUPFAM" id="SSF75005">
    <property type="entry name" value="Arabinanase/levansucrase/invertase"/>
    <property type="match status" value="1"/>
</dbReference>
<organism evidence="8 9">
    <name type="scientific">Evansella caseinilytica</name>
    <dbReference type="NCBI Taxonomy" id="1503961"/>
    <lineage>
        <taxon>Bacteria</taxon>
        <taxon>Bacillati</taxon>
        <taxon>Bacillota</taxon>
        <taxon>Bacilli</taxon>
        <taxon>Bacillales</taxon>
        <taxon>Bacillaceae</taxon>
        <taxon>Evansella</taxon>
    </lineage>
</organism>